<reference evidence="1" key="1">
    <citation type="submission" date="2021-05" db="EMBL/GenBank/DDBJ databases">
        <authorList>
            <person name="Pietrasiak N."/>
            <person name="Ward R."/>
            <person name="Stajich J.E."/>
            <person name="Kurbessoian T."/>
        </authorList>
    </citation>
    <scope>NUCLEOTIDE SEQUENCE</scope>
    <source>
        <strain evidence="1">GSE-NOS-MK-12-04C</strain>
    </source>
</reference>
<name>A0A951UWD6_9CYAN</name>
<dbReference type="EMBL" id="JAHHGZ010000060">
    <property type="protein sequence ID" value="MBW4672029.1"/>
    <property type="molecule type" value="Genomic_DNA"/>
</dbReference>
<dbReference type="Proteomes" id="UP000729701">
    <property type="component" value="Unassembled WGS sequence"/>
</dbReference>
<evidence type="ECO:0000313" key="2">
    <source>
        <dbReference type="Proteomes" id="UP000729701"/>
    </source>
</evidence>
<sequence length="77" mass="8682">MNRREVSILDSSILRQIWAVIEETQTSVLLKLSDPDLVNQLLRQFNGTKALSSEEVSSVSAYLYSKTTLIRDLALGR</sequence>
<organism evidence="1 2">
    <name type="scientific">Cyanomargarita calcarea GSE-NOS-MK-12-04C</name>
    <dbReference type="NCBI Taxonomy" id="2839659"/>
    <lineage>
        <taxon>Bacteria</taxon>
        <taxon>Bacillati</taxon>
        <taxon>Cyanobacteriota</taxon>
        <taxon>Cyanophyceae</taxon>
        <taxon>Nostocales</taxon>
        <taxon>Cyanomargaritaceae</taxon>
        <taxon>Cyanomargarita</taxon>
    </lineage>
</organism>
<proteinExistence type="predicted"/>
<evidence type="ECO:0000313" key="1">
    <source>
        <dbReference type="EMBL" id="MBW4672029.1"/>
    </source>
</evidence>
<reference evidence="1" key="2">
    <citation type="journal article" date="2022" name="Microbiol. Resour. Announc.">
        <title>Metagenome Sequencing to Explore Phylogenomics of Terrestrial Cyanobacteria.</title>
        <authorList>
            <person name="Ward R.D."/>
            <person name="Stajich J.E."/>
            <person name="Johansen J.R."/>
            <person name="Huntemann M."/>
            <person name="Clum A."/>
            <person name="Foster B."/>
            <person name="Foster B."/>
            <person name="Roux S."/>
            <person name="Palaniappan K."/>
            <person name="Varghese N."/>
            <person name="Mukherjee S."/>
            <person name="Reddy T.B.K."/>
            <person name="Daum C."/>
            <person name="Copeland A."/>
            <person name="Chen I.A."/>
            <person name="Ivanova N.N."/>
            <person name="Kyrpides N.C."/>
            <person name="Shapiro N."/>
            <person name="Eloe-Fadrosh E.A."/>
            <person name="Pietrasiak N."/>
        </authorList>
    </citation>
    <scope>NUCLEOTIDE SEQUENCE</scope>
    <source>
        <strain evidence="1">GSE-NOS-MK-12-04C</strain>
    </source>
</reference>
<protein>
    <submittedName>
        <fullName evidence="1">Uncharacterized protein</fullName>
    </submittedName>
</protein>
<dbReference type="AlphaFoldDB" id="A0A951UWD6"/>
<comment type="caution">
    <text evidence="1">The sequence shown here is derived from an EMBL/GenBank/DDBJ whole genome shotgun (WGS) entry which is preliminary data.</text>
</comment>
<gene>
    <name evidence="1" type="ORF">KME60_32540</name>
</gene>
<accession>A0A951UWD6</accession>